<keyword evidence="2 5" id="KW-0812">Transmembrane</keyword>
<dbReference type="AlphaFoldDB" id="A0A3Q0KMY7"/>
<dbReference type="InterPro" id="IPR018499">
    <property type="entry name" value="Tetraspanin/Peripherin"/>
</dbReference>
<dbReference type="WBParaSite" id="Smp_138330.1">
    <property type="protein sequence ID" value="Smp_138330.1"/>
    <property type="gene ID" value="Smp_138330"/>
</dbReference>
<evidence type="ECO:0000256" key="1">
    <source>
        <dbReference type="ARBA" id="ARBA00004141"/>
    </source>
</evidence>
<proteinExistence type="predicted"/>
<feature type="transmembrane region" description="Helical" evidence="5">
    <location>
        <begin position="69"/>
        <end position="91"/>
    </location>
</feature>
<comment type="subcellular location">
    <subcellularLocation>
        <location evidence="1">Membrane</location>
        <topology evidence="1">Multi-pass membrane protein</topology>
    </subcellularLocation>
</comment>
<dbReference type="GO" id="GO:0005886">
    <property type="term" value="C:plasma membrane"/>
    <property type="evidence" value="ECO:0007669"/>
    <property type="project" value="TreeGrafter"/>
</dbReference>
<evidence type="ECO:0000256" key="2">
    <source>
        <dbReference type="ARBA" id="ARBA00022692"/>
    </source>
</evidence>
<dbReference type="PANTHER" id="PTHR19282:SF534">
    <property type="entry name" value="TETRASPANIN FAMILY-RELATED"/>
    <property type="match status" value="1"/>
</dbReference>
<keyword evidence="4 5" id="KW-0472">Membrane</keyword>
<dbReference type="InterPro" id="IPR008952">
    <property type="entry name" value="Tetraspanin_EC2_sf"/>
</dbReference>
<dbReference type="InParanoid" id="A0A3Q0KMY7"/>
<name>A0A3Q0KMY7_SCHMA</name>
<reference evidence="6" key="1">
    <citation type="journal article" date="2012" name="PLoS Negl. Trop. Dis.">
        <title>A systematically improved high quality genome and transcriptome of the human blood fluke Schistosoma mansoni.</title>
        <authorList>
            <person name="Protasio A.V."/>
            <person name="Tsai I.J."/>
            <person name="Babbage A."/>
            <person name="Nichol S."/>
            <person name="Hunt M."/>
            <person name="Aslett M.A."/>
            <person name="De Silva N."/>
            <person name="Velarde G.S."/>
            <person name="Anderson T.J."/>
            <person name="Clark R.C."/>
            <person name="Davidson C."/>
            <person name="Dillon G.P."/>
            <person name="Holroyd N.E."/>
            <person name="LoVerde P.T."/>
            <person name="Lloyd C."/>
            <person name="McQuillan J."/>
            <person name="Oliveira G."/>
            <person name="Otto T.D."/>
            <person name="Parker-Manuel S.J."/>
            <person name="Quail M.A."/>
            <person name="Wilson R.A."/>
            <person name="Zerlotini A."/>
            <person name="Dunne D.W."/>
            <person name="Berriman M."/>
        </authorList>
    </citation>
    <scope>NUCLEOTIDE SEQUENCE [LARGE SCALE GENOMIC DNA]</scope>
    <source>
        <strain evidence="6">Puerto Rican</strain>
    </source>
</reference>
<protein>
    <submittedName>
        <fullName evidence="7">Putative tetraspanin</fullName>
    </submittedName>
</protein>
<sequence>MVFKTYRPVQTSLSVWLKNSLLTHQILFLVITLLMGILVGLSCWLLIWTSRFSEFEIIMKSYYFSSGKLILLISSIVGAGVAVFGYCIFNVDSPTLLLIHIISNFILVSAFLSVSVCGFLLLLELDIELPGKFTSAITKYYGINMSLRRNKDLTAAINEIQFKFKCCGTHGEKSSNYSWFIYRGSSTWFYVTQELGLKSTVQYLPESCCVLKSHNLQFNSFSEIQSQSGAFLDRELCIGYKSLATRDDIAPRIDNPLHTTRSNTYLYEKGCVTVVKQEYQQYAIMLAASGTTALVLSIVGFILSLILLFHIEYQQFVRISTDWNIITSTINIQSSIPDNISTTSKQLSENETLVKA</sequence>
<feature type="transmembrane region" description="Helical" evidence="5">
    <location>
        <begin position="286"/>
        <end position="311"/>
    </location>
</feature>
<dbReference type="Gene3D" id="1.10.1450.10">
    <property type="entry name" value="Tetraspanin"/>
    <property type="match status" value="1"/>
</dbReference>
<evidence type="ECO:0000313" key="6">
    <source>
        <dbReference type="Proteomes" id="UP000008854"/>
    </source>
</evidence>
<dbReference type="Proteomes" id="UP000008854">
    <property type="component" value="Unassembled WGS sequence"/>
</dbReference>
<dbReference type="ExpressionAtlas" id="A0A3Q0KMY7">
    <property type="expression patterns" value="baseline and differential"/>
</dbReference>
<evidence type="ECO:0000256" key="4">
    <source>
        <dbReference type="ARBA" id="ARBA00023136"/>
    </source>
</evidence>
<evidence type="ECO:0000313" key="7">
    <source>
        <dbReference type="WBParaSite" id="Smp_138330.1"/>
    </source>
</evidence>
<evidence type="ECO:0000256" key="3">
    <source>
        <dbReference type="ARBA" id="ARBA00022989"/>
    </source>
</evidence>
<dbReference type="SUPFAM" id="SSF48652">
    <property type="entry name" value="Tetraspanin"/>
    <property type="match status" value="1"/>
</dbReference>
<feature type="transmembrane region" description="Helical" evidence="5">
    <location>
        <begin position="97"/>
        <end position="123"/>
    </location>
</feature>
<dbReference type="PANTHER" id="PTHR19282">
    <property type="entry name" value="TETRASPANIN"/>
    <property type="match status" value="1"/>
</dbReference>
<dbReference type="Pfam" id="PF00335">
    <property type="entry name" value="Tetraspanin"/>
    <property type="match status" value="1"/>
</dbReference>
<evidence type="ECO:0000256" key="5">
    <source>
        <dbReference type="SAM" id="Phobius"/>
    </source>
</evidence>
<organism evidence="6 7">
    <name type="scientific">Schistosoma mansoni</name>
    <name type="common">Blood fluke</name>
    <dbReference type="NCBI Taxonomy" id="6183"/>
    <lineage>
        <taxon>Eukaryota</taxon>
        <taxon>Metazoa</taxon>
        <taxon>Spiralia</taxon>
        <taxon>Lophotrochozoa</taxon>
        <taxon>Platyhelminthes</taxon>
        <taxon>Trematoda</taxon>
        <taxon>Digenea</taxon>
        <taxon>Strigeidida</taxon>
        <taxon>Schistosomatoidea</taxon>
        <taxon>Schistosomatidae</taxon>
        <taxon>Schistosoma</taxon>
    </lineage>
</organism>
<keyword evidence="3 5" id="KW-1133">Transmembrane helix</keyword>
<reference evidence="7" key="2">
    <citation type="submission" date="2018-12" db="UniProtKB">
        <authorList>
            <consortium name="WormBaseParasite"/>
        </authorList>
    </citation>
    <scope>IDENTIFICATION</scope>
    <source>
        <strain evidence="7">Puerto Rican</strain>
    </source>
</reference>
<keyword evidence="6" id="KW-1185">Reference proteome</keyword>
<accession>A0A3Q0KMY7</accession>
<feature type="transmembrane region" description="Helical" evidence="5">
    <location>
        <begin position="26"/>
        <end position="48"/>
    </location>
</feature>